<evidence type="ECO:0000256" key="6">
    <source>
        <dbReference type="ARBA" id="ARBA00022741"/>
    </source>
</evidence>
<keyword evidence="9 13" id="KW-0460">Magnesium</keyword>
<accession>A0A3A3FIW1</accession>
<dbReference type="InterPro" id="IPR040442">
    <property type="entry name" value="Pyrv_kinase-like_dom_sf"/>
</dbReference>
<evidence type="ECO:0000259" key="15">
    <source>
        <dbReference type="Pfam" id="PF02887"/>
    </source>
</evidence>
<proteinExistence type="inferred from homology"/>
<dbReference type="PANTHER" id="PTHR11817">
    <property type="entry name" value="PYRUVATE KINASE"/>
    <property type="match status" value="1"/>
</dbReference>
<evidence type="ECO:0000256" key="1">
    <source>
        <dbReference type="ARBA" id="ARBA00004997"/>
    </source>
</evidence>
<keyword evidence="10 13" id="KW-0324">Glycolysis</keyword>
<evidence type="ECO:0000259" key="14">
    <source>
        <dbReference type="Pfam" id="PF00224"/>
    </source>
</evidence>
<dbReference type="InterPro" id="IPR015793">
    <property type="entry name" value="Pyrv_Knase_brl"/>
</dbReference>
<evidence type="ECO:0000256" key="8">
    <source>
        <dbReference type="ARBA" id="ARBA00022840"/>
    </source>
</evidence>
<name>A0A3A3FIW1_9BURK</name>
<keyword evidence="6" id="KW-0547">Nucleotide-binding</keyword>
<dbReference type="Gene3D" id="3.20.20.60">
    <property type="entry name" value="Phosphoenolpyruvate-binding domains"/>
    <property type="match status" value="1"/>
</dbReference>
<evidence type="ECO:0000256" key="7">
    <source>
        <dbReference type="ARBA" id="ARBA00022777"/>
    </source>
</evidence>
<feature type="domain" description="Pyruvate kinase C-terminal" evidence="15">
    <location>
        <begin position="358"/>
        <end position="470"/>
    </location>
</feature>
<keyword evidence="5" id="KW-0479">Metal-binding</keyword>
<evidence type="ECO:0000256" key="13">
    <source>
        <dbReference type="RuleBase" id="RU000504"/>
    </source>
</evidence>
<dbReference type="SUPFAM" id="SSF52935">
    <property type="entry name" value="PK C-terminal domain-like"/>
    <property type="match status" value="1"/>
</dbReference>
<dbReference type="GO" id="GO:0004743">
    <property type="term" value="F:pyruvate kinase activity"/>
    <property type="evidence" value="ECO:0007669"/>
    <property type="project" value="UniProtKB-UniRule"/>
</dbReference>
<comment type="pathway">
    <text evidence="1 13">Carbohydrate degradation; glycolysis; pyruvate from D-glyceraldehyde 3-phosphate: step 5/5.</text>
</comment>
<comment type="caution">
    <text evidence="16">The sequence shown here is derived from an EMBL/GenBank/DDBJ whole genome shotgun (WGS) entry which is preliminary data.</text>
</comment>
<feature type="domain" description="Pyruvate kinase barrel" evidence="14">
    <location>
        <begin position="5"/>
        <end position="324"/>
    </location>
</feature>
<dbReference type="Pfam" id="PF00224">
    <property type="entry name" value="PK"/>
    <property type="match status" value="1"/>
</dbReference>
<dbReference type="OrthoDB" id="9812123at2"/>
<keyword evidence="17" id="KW-1185">Reference proteome</keyword>
<organism evidence="16 17">
    <name type="scientific">Noviherbaspirillum saxi</name>
    <dbReference type="NCBI Taxonomy" id="2320863"/>
    <lineage>
        <taxon>Bacteria</taxon>
        <taxon>Pseudomonadati</taxon>
        <taxon>Pseudomonadota</taxon>
        <taxon>Betaproteobacteria</taxon>
        <taxon>Burkholderiales</taxon>
        <taxon>Oxalobacteraceae</taxon>
        <taxon>Noviherbaspirillum</taxon>
    </lineage>
</organism>
<dbReference type="RefSeq" id="WP_119772215.1">
    <property type="nucleotide sequence ID" value="NZ_QYUO01000003.1"/>
</dbReference>
<dbReference type="GO" id="GO:0000287">
    <property type="term" value="F:magnesium ion binding"/>
    <property type="evidence" value="ECO:0007669"/>
    <property type="project" value="UniProtKB-UniRule"/>
</dbReference>
<dbReference type="Proteomes" id="UP000265955">
    <property type="component" value="Unassembled WGS sequence"/>
</dbReference>
<dbReference type="InterPro" id="IPR015806">
    <property type="entry name" value="Pyrv_Knase_insert_dom_sf"/>
</dbReference>
<dbReference type="SUPFAM" id="SSF51621">
    <property type="entry name" value="Phosphoenolpyruvate/pyruvate domain"/>
    <property type="match status" value="1"/>
</dbReference>
<evidence type="ECO:0000256" key="3">
    <source>
        <dbReference type="ARBA" id="ARBA00012142"/>
    </source>
</evidence>
<dbReference type="AlphaFoldDB" id="A0A3A3FIW1"/>
<protein>
    <recommendedName>
        <fullName evidence="3 12">Pyruvate kinase</fullName>
        <ecNumber evidence="3 12">2.7.1.40</ecNumber>
    </recommendedName>
</protein>
<dbReference type="Pfam" id="PF02887">
    <property type="entry name" value="PK_C"/>
    <property type="match status" value="1"/>
</dbReference>
<keyword evidence="11 16" id="KW-0670">Pyruvate</keyword>
<dbReference type="EMBL" id="QYUO01000003">
    <property type="protein sequence ID" value="RJF92328.1"/>
    <property type="molecule type" value="Genomic_DNA"/>
</dbReference>
<dbReference type="InterPro" id="IPR036918">
    <property type="entry name" value="Pyrv_Knase_C_sf"/>
</dbReference>
<dbReference type="GO" id="GO:0016301">
    <property type="term" value="F:kinase activity"/>
    <property type="evidence" value="ECO:0007669"/>
    <property type="project" value="UniProtKB-KW"/>
</dbReference>
<reference evidence="17" key="1">
    <citation type="submission" date="2018-09" db="EMBL/GenBank/DDBJ databases">
        <authorList>
            <person name="Zhu H."/>
        </authorList>
    </citation>
    <scope>NUCLEOTIDE SEQUENCE [LARGE SCALE GENOMIC DNA]</scope>
    <source>
        <strain evidence="17">K1R23-30</strain>
    </source>
</reference>
<dbReference type="GO" id="GO:0030955">
    <property type="term" value="F:potassium ion binding"/>
    <property type="evidence" value="ECO:0007669"/>
    <property type="project" value="UniProtKB-UniRule"/>
</dbReference>
<evidence type="ECO:0000313" key="16">
    <source>
        <dbReference type="EMBL" id="RJF92328.1"/>
    </source>
</evidence>
<comment type="catalytic activity">
    <reaction evidence="13">
        <text>pyruvate + ATP = phosphoenolpyruvate + ADP + H(+)</text>
        <dbReference type="Rhea" id="RHEA:18157"/>
        <dbReference type="ChEBI" id="CHEBI:15361"/>
        <dbReference type="ChEBI" id="CHEBI:15378"/>
        <dbReference type="ChEBI" id="CHEBI:30616"/>
        <dbReference type="ChEBI" id="CHEBI:58702"/>
        <dbReference type="ChEBI" id="CHEBI:456216"/>
        <dbReference type="EC" id="2.7.1.40"/>
    </reaction>
</comment>
<evidence type="ECO:0000256" key="2">
    <source>
        <dbReference type="ARBA" id="ARBA00008663"/>
    </source>
</evidence>
<evidence type="ECO:0000313" key="17">
    <source>
        <dbReference type="Proteomes" id="UP000265955"/>
    </source>
</evidence>
<comment type="similarity">
    <text evidence="2 13">Belongs to the pyruvate kinase family.</text>
</comment>
<dbReference type="PRINTS" id="PR01050">
    <property type="entry name" value="PYRUVTKNASE"/>
</dbReference>
<dbReference type="InterPro" id="IPR001697">
    <property type="entry name" value="Pyr_Knase"/>
</dbReference>
<keyword evidence="8" id="KW-0067">ATP-binding</keyword>
<dbReference type="Gene3D" id="3.40.1380.20">
    <property type="entry name" value="Pyruvate kinase, C-terminal domain"/>
    <property type="match status" value="1"/>
</dbReference>
<evidence type="ECO:0000256" key="12">
    <source>
        <dbReference type="NCBIfam" id="TIGR01064"/>
    </source>
</evidence>
<evidence type="ECO:0000256" key="9">
    <source>
        <dbReference type="ARBA" id="ARBA00022842"/>
    </source>
</evidence>
<evidence type="ECO:0000256" key="4">
    <source>
        <dbReference type="ARBA" id="ARBA00022679"/>
    </source>
</evidence>
<dbReference type="InterPro" id="IPR011037">
    <property type="entry name" value="Pyrv_Knase-like_insert_dom_sf"/>
</dbReference>
<dbReference type="SUPFAM" id="SSF50800">
    <property type="entry name" value="PK beta-barrel domain-like"/>
    <property type="match status" value="1"/>
</dbReference>
<evidence type="ECO:0000256" key="10">
    <source>
        <dbReference type="ARBA" id="ARBA00023152"/>
    </source>
</evidence>
<dbReference type="GO" id="GO:0005524">
    <property type="term" value="F:ATP binding"/>
    <property type="evidence" value="ECO:0007669"/>
    <property type="project" value="UniProtKB-KW"/>
</dbReference>
<dbReference type="UniPathway" id="UPA00109">
    <property type="reaction ID" value="UER00188"/>
</dbReference>
<dbReference type="Gene3D" id="2.40.33.10">
    <property type="entry name" value="PK beta-barrel domain-like"/>
    <property type="match status" value="1"/>
</dbReference>
<dbReference type="InterPro" id="IPR015813">
    <property type="entry name" value="Pyrv/PenolPyrv_kinase-like_dom"/>
</dbReference>
<evidence type="ECO:0000256" key="5">
    <source>
        <dbReference type="ARBA" id="ARBA00022723"/>
    </source>
</evidence>
<keyword evidence="4 13" id="KW-0808">Transferase</keyword>
<gene>
    <name evidence="16" type="primary">pyk</name>
    <name evidence="16" type="ORF">D3871_27270</name>
</gene>
<dbReference type="InterPro" id="IPR015795">
    <property type="entry name" value="Pyrv_Knase_C"/>
</dbReference>
<evidence type="ECO:0000256" key="11">
    <source>
        <dbReference type="ARBA" id="ARBA00023317"/>
    </source>
</evidence>
<keyword evidence="7 13" id="KW-0418">Kinase</keyword>
<sequence>MRRQRNLKIIATLGPSSATSQDVRKLFEAGADVFRIDMAHGGREDHRELCSAVRLVEHEIGRPLGLLMDLQGPKLRIGGFRQSGVELVTGQRFCFDQSPALGDHTRVCLPYPAIHSVLSEGDVLHLEHGRILLRVESVADNTVYSRVLTGGLVEDGREIKIPNVRLPMSSLTDKDIDDLAFGLSVGVDWVALSLVQDENDIAALRQQIGEAGKTRIIAKIERSEALQNLEKIVAAADAAMIVRDALSIELAMEEVPVTQRRIVRECLAQGKPVLAMTQMLESMVHHPTPAAAEANHVASAVYDGMDAIVLSSETAHGKYPADAVAVINRVAQRVEQDTAYAQQVHGNYSLPEKVGSTEAISAAVRGTAELLPLCFTAAYTLSGSTCLAVARVRPRSPILGLSPLIETARMLSLVWGVYPVHTADAPSVERMLDDVYQAAQKAGFTQPERPFVIVAGMPFGTPGSTNLMRIAWT</sequence>
<dbReference type="EC" id="2.7.1.40" evidence="3 12"/>
<dbReference type="NCBIfam" id="TIGR01064">
    <property type="entry name" value="pyruv_kin"/>
    <property type="match status" value="1"/>
</dbReference>